<accession>A0A8J6HLC8</accession>
<dbReference type="InterPro" id="IPR051751">
    <property type="entry name" value="Immunoreceptor_sig_adapters"/>
</dbReference>
<dbReference type="Proteomes" id="UP000719412">
    <property type="component" value="Unassembled WGS sequence"/>
</dbReference>
<evidence type="ECO:0000313" key="5">
    <source>
        <dbReference type="Proteomes" id="UP000719412"/>
    </source>
</evidence>
<evidence type="ECO:0000256" key="2">
    <source>
        <dbReference type="PROSITE-ProRule" id="PRU00191"/>
    </source>
</evidence>
<dbReference type="SUPFAM" id="SSF55550">
    <property type="entry name" value="SH2 domain"/>
    <property type="match status" value="1"/>
</dbReference>
<dbReference type="PANTHER" id="PTHR14098:SF14">
    <property type="entry name" value="SH2 DOMAIN-CONTAINING PROTEIN"/>
    <property type="match status" value="1"/>
</dbReference>
<keyword evidence="5" id="KW-1185">Reference proteome</keyword>
<dbReference type="Gene3D" id="3.30.505.10">
    <property type="entry name" value="SH2 domain"/>
    <property type="match status" value="1"/>
</dbReference>
<dbReference type="GO" id="GO:0005737">
    <property type="term" value="C:cytoplasm"/>
    <property type="evidence" value="ECO:0007669"/>
    <property type="project" value="UniProtKB-ARBA"/>
</dbReference>
<evidence type="ECO:0000259" key="3">
    <source>
        <dbReference type="PROSITE" id="PS50001"/>
    </source>
</evidence>
<dbReference type="EMBL" id="JABDTM020020910">
    <property type="protein sequence ID" value="KAH0816794.1"/>
    <property type="molecule type" value="Genomic_DNA"/>
</dbReference>
<sequence>MNVHKQMCWCFEVFCGVLTNLTYRFFIELSDASYRMRSLCCCKRKQEANECGKCGTFKGLPERHFGDLGVVKDATEDFYKEVSRDAAENLLKNKQDGTFIIRPSKNCNLGTLSVVQDRKIFHLNVRKREDGMVALGTEKDNEKCFQDVNSLINYYISNYLVLYSRGVKTLTLLLPYREKTIC</sequence>
<dbReference type="Pfam" id="PF00017">
    <property type="entry name" value="SH2"/>
    <property type="match status" value="1"/>
</dbReference>
<organism evidence="4 5">
    <name type="scientific">Tenebrio molitor</name>
    <name type="common">Yellow mealworm beetle</name>
    <dbReference type="NCBI Taxonomy" id="7067"/>
    <lineage>
        <taxon>Eukaryota</taxon>
        <taxon>Metazoa</taxon>
        <taxon>Ecdysozoa</taxon>
        <taxon>Arthropoda</taxon>
        <taxon>Hexapoda</taxon>
        <taxon>Insecta</taxon>
        <taxon>Pterygota</taxon>
        <taxon>Neoptera</taxon>
        <taxon>Endopterygota</taxon>
        <taxon>Coleoptera</taxon>
        <taxon>Polyphaga</taxon>
        <taxon>Cucujiformia</taxon>
        <taxon>Tenebrionidae</taxon>
        <taxon>Tenebrio</taxon>
    </lineage>
</organism>
<dbReference type="InterPro" id="IPR000980">
    <property type="entry name" value="SH2"/>
</dbReference>
<evidence type="ECO:0000256" key="1">
    <source>
        <dbReference type="ARBA" id="ARBA00022999"/>
    </source>
</evidence>
<dbReference type="SMART" id="SM00252">
    <property type="entry name" value="SH2"/>
    <property type="match status" value="1"/>
</dbReference>
<dbReference type="AlphaFoldDB" id="A0A8J6HLC8"/>
<dbReference type="GO" id="GO:0035556">
    <property type="term" value="P:intracellular signal transduction"/>
    <property type="evidence" value="ECO:0007669"/>
    <property type="project" value="TreeGrafter"/>
</dbReference>
<protein>
    <recommendedName>
        <fullName evidence="3">SH2 domain-containing protein</fullName>
    </recommendedName>
</protein>
<dbReference type="PRINTS" id="PR00401">
    <property type="entry name" value="SH2DOMAIN"/>
</dbReference>
<dbReference type="InterPro" id="IPR036860">
    <property type="entry name" value="SH2_dom_sf"/>
</dbReference>
<dbReference type="PROSITE" id="PS50001">
    <property type="entry name" value="SH2"/>
    <property type="match status" value="1"/>
</dbReference>
<keyword evidence="1 2" id="KW-0727">SH2 domain</keyword>
<reference evidence="4" key="2">
    <citation type="submission" date="2021-08" db="EMBL/GenBank/DDBJ databases">
        <authorList>
            <person name="Eriksson T."/>
        </authorList>
    </citation>
    <scope>NUCLEOTIDE SEQUENCE</scope>
    <source>
        <strain evidence="4">Stoneville</strain>
        <tissue evidence="4">Whole head</tissue>
    </source>
</reference>
<gene>
    <name evidence="4" type="ORF">GEV33_005998</name>
</gene>
<dbReference type="PANTHER" id="PTHR14098">
    <property type="entry name" value="SH2 DOMAIN CONTAINING PROTEIN"/>
    <property type="match status" value="1"/>
</dbReference>
<comment type="caution">
    <text evidence="4">The sequence shown here is derived from an EMBL/GenBank/DDBJ whole genome shotgun (WGS) entry which is preliminary data.</text>
</comment>
<name>A0A8J6HLC8_TENMO</name>
<feature type="domain" description="SH2" evidence="3">
    <location>
        <begin position="77"/>
        <end position="176"/>
    </location>
</feature>
<proteinExistence type="predicted"/>
<dbReference type="GO" id="GO:0007169">
    <property type="term" value="P:cell surface receptor protein tyrosine kinase signaling pathway"/>
    <property type="evidence" value="ECO:0007669"/>
    <property type="project" value="TreeGrafter"/>
</dbReference>
<reference evidence="4" key="1">
    <citation type="journal article" date="2020" name="J Insects Food Feed">
        <title>The yellow mealworm (Tenebrio molitor) genome: a resource for the emerging insects as food and feed industry.</title>
        <authorList>
            <person name="Eriksson T."/>
            <person name="Andere A."/>
            <person name="Kelstrup H."/>
            <person name="Emery V."/>
            <person name="Picard C."/>
        </authorList>
    </citation>
    <scope>NUCLEOTIDE SEQUENCE</scope>
    <source>
        <strain evidence="4">Stoneville</strain>
        <tissue evidence="4">Whole head</tissue>
    </source>
</reference>
<dbReference type="CDD" id="cd00173">
    <property type="entry name" value="SH2"/>
    <property type="match status" value="1"/>
</dbReference>
<evidence type="ECO:0000313" key="4">
    <source>
        <dbReference type="EMBL" id="KAH0816794.1"/>
    </source>
</evidence>